<feature type="region of interest" description="Disordered" evidence="1">
    <location>
        <begin position="1099"/>
        <end position="1121"/>
    </location>
</feature>
<feature type="compositionally biased region" description="Basic and acidic residues" evidence="1">
    <location>
        <begin position="1314"/>
        <end position="1324"/>
    </location>
</feature>
<feature type="compositionally biased region" description="Pro residues" evidence="1">
    <location>
        <begin position="1811"/>
        <end position="1822"/>
    </location>
</feature>
<feature type="compositionally biased region" description="Basic and acidic residues" evidence="1">
    <location>
        <begin position="2015"/>
        <end position="2025"/>
    </location>
</feature>
<name>A0A6J1VLB5_9SAUR</name>
<sequence>MAHGWYEPRRGSLQEHVAFLPAQAPPEGDLSTVDELQCLVETVSEYLAEKEEEISSWEALPQQESRNHGLPVQEAEEVAQAKQAKAAPAVEEEKEKEKEKSDSRAEAFSDVLGMKDTAQTFFSFLTEKVSSGKTLLTSSMEKFVSEVPVRDSSNQPHLDVEAESRPDVGLPEEELASLPEQSRAKVAGAASVSLPEASDRDDQACPAPPALDPPADDAEGPFQKTSAAVSSLLGVFSSLKTTLTEKKEPKKEATKEGAAVAAGPSPVSGAEAREKPGEDGTEPRTSPLETREGEPAADPTGGPAPSASSSCAGVSLKAGFAGVAVPGRPAESPKVPSDGETPPEPLALRPPEDKPQEGPKEGSPQPSEQRESPAGFFSPLKKCFSLLPLSAPADPPARGTSLGLGKQCKSEDDVRKASSASSKAPSFPFPEKLQVSFLGSFSFSDKPQENKGKQGFFSSFLKAAPAENSEAPKEGPLGSNPEVPQASPPKSPPEHQEELKGKPGAGPWGPGSGPQEEGATGPSERVERGRRGHRGLNGVAGRGAAAAAAVATAPSQGGSALNPAGGNSEADSGVGRGRTLADAQEGFFPGLFRSPLPVSLSSKEGPEAQDSTAGPKDRSPGLLSGLFPFSSGENPPPGKVEKPHLSFLGGLGQIFGKNAEETNSKVGGSPVAPQTQEGTKDQEGAGSFLKNLLHQAKEKVEERVAQAAQVEAGLPGTGEESIALQAASVPLSSPQKKTHLSTKPALSSNNTEPRVPPGLPHENLGGLLRSSSRNADLLNWPGEPPPFEETRSGSPLERDYNPRGDPAKTVQASLPLYYVLNRNPVSWDEVLTWSESSNAGMDLCKRDGSASPGDWRPSEKFDPAAIDFNVVSLGPPDFCLGENETWAAPYLNGSLSPHQFNCILEDGPIDLSRSSAYGTNMWTLIDQEALYMEDPWLLGHCPESLDWLVPLLQGVWWPSEDGDYGYYIYTDGQYVYSLLTDSTGQFVYICTSDIYPHPDSWEDSDLEGSWQRVVSEGDLVSVCGFKVPLEDELFWLDEEEEWEGYFVNKPLDLSVAFQRRDKFMNVETFSQVLEESAYHQKEKPLDFSGYGILQRNKGAFRPEEKREGSAEDASFDLRPHFRMAPGGGLKEEFQAKSLDVAPRTSISESQQAKPSGLQIFKAAPKSDLPPVSLAEAETAKEDEKGPSNKVFSSWLSALGGLMGQGSGKDVEMLEDAAEKDQGPRLRFPATPGTPARKKGEAQPEPLPVSTAQEEAAVALPPTQNRAPLRRSASPFSRGLTSDTVAQPDINAKAAAGSLGEPENTWPALSQIAAKAKETLSKSDLKTGGPGEGPLAPAEPGLLGLLKMQGSKPPSQPRPTSQPHQVKSETQGQAEPPGAPSFFGSIRGFFTKEPAPSPSDSPFPALSNGQVAQALAQEPSMGPASEVGVSSEPPGAGGAKEGLFPKEQPPQKAREKSARVKEAPPAEAEQAANSLTSPAMGRHSPPPEEGGLLRSLSGLLGDSAARKSSSLSSSWFSLLDKGQPGASPDKVQPEAARQQPPEEPGPRLPFGLSQAAPPKPQQTAGSWAISSLFPASKKAAAPAPAPVPSQTARGPEPEGLFKIPFAGKKGLPHSSSFFRWAAFSPEEPPPAPDRGPLAKPPPWQGKEEPLPGQSASADAGVGTARKPVVEEKGPISGVRDAVLGTQEADGLQDGAREASTPVAEKARECALGGPLTASPSLQNAKQEDQPDPACEGPGVPEEGTCSSPEVPEVPEWLPQSPTEREETEGCLSEKEAAPLPDGNEALENTEPPGSSSDQRRAAVQGSGQEVVPEPPQGLGPPSPAGAQQAQGQEPLPKVPLEGELDGLKAPEEATSNKSVLDSSVETFSSFFTKMKPTKTFSDFLGSPRQAPGTPNLQKKSASFLGSAFQQGGPPSLFTGSLFGFSKGAAEQPPSKASTPSKPPRVDSEAKGAAGSVPGKEPLSSTQESKGARRGQGSEAGPSGQEPSVGPEETEARSVLKEDGLLSLAGEALRVDLEREASRKPDACQEPNALDSLTSEKSQGPEGGQVDLLTSDEMREADTCAQVSSKVAAAESVAMLEEAKAATLEEEEAGPATQKQLDLEPQTGSPLGQEGWGNTPGREAEAEDNGSQPGMDESPAVKAQANICPPNGGESLGAAAETAGKEESPDLHHEGADSVRDVKPPPVEQEEVPAPSEKPLGVEALGGPPDKEPAGGAPASEANSATSVFEMLSRPPWRKFGFGSSSSSSIKPMGSFFSPAACKTPRAEPGLRPGLGSVSSALFGGGSDEKGEKTGSLQETVFGRKLDFSLPWQKGPKEKEAKKGPSSGQGAPCDGSSGLEPSGSPQQPWMGAGRLGGPAPESSPPPVQADSSGETFLGARTAPAAAEPGPGLELGGPGQEEGLRAVPGGPPAPTLEEEEGEGEEDGDTASIPGQAEQKDGVTCPEEEPHVAGPRPVEESSPRPPLKRRPVAKAAHKWRRPVHLWGKSPGQRPLAHPSGLLRLPGPWRVAEGVTLSPSLPPFVCPSLNVDFELHFISGEGEERARKGGECIWLTFMGLTQQPHSGQWEALPTSAACPGREGLGPRLLSSLLEESARTGLASDYAR</sequence>
<feature type="compositionally biased region" description="Low complexity" evidence="1">
    <location>
        <begin position="1332"/>
        <end position="1345"/>
    </location>
</feature>
<feature type="compositionally biased region" description="Low complexity" evidence="1">
    <location>
        <begin position="78"/>
        <end position="89"/>
    </location>
</feature>
<feature type="region of interest" description="Disordered" evidence="1">
    <location>
        <begin position="442"/>
        <end position="645"/>
    </location>
</feature>
<feature type="compositionally biased region" description="Basic and acidic residues" evidence="1">
    <location>
        <begin position="2161"/>
        <end position="2181"/>
    </location>
</feature>
<feature type="compositionally biased region" description="Basic and acidic residues" evidence="1">
    <location>
        <begin position="1992"/>
        <end position="2002"/>
    </location>
</feature>
<feature type="compositionally biased region" description="Basic and acidic residues" evidence="1">
    <location>
        <begin position="91"/>
        <end position="106"/>
    </location>
</feature>
<feature type="region of interest" description="Disordered" evidence="1">
    <location>
        <begin position="1876"/>
        <end position="2002"/>
    </location>
</feature>
<feature type="compositionally biased region" description="Low complexity" evidence="1">
    <location>
        <begin position="2238"/>
        <end position="2256"/>
    </location>
</feature>
<dbReference type="GeneID" id="113423545"/>
<reference evidence="3" key="1">
    <citation type="submission" date="2025-08" db="UniProtKB">
        <authorList>
            <consortium name="RefSeq"/>
        </authorList>
    </citation>
    <scope>IDENTIFICATION</scope>
</reference>
<accession>A0A6J1VLB5</accession>
<feature type="region of interest" description="Disordered" evidence="1">
    <location>
        <begin position="147"/>
        <end position="226"/>
    </location>
</feature>
<keyword evidence="2" id="KW-1185">Reference proteome</keyword>
<dbReference type="Proteomes" id="UP000504612">
    <property type="component" value="Unplaced"/>
</dbReference>
<feature type="region of interest" description="Disordered" evidence="1">
    <location>
        <begin position="660"/>
        <end position="686"/>
    </location>
</feature>
<feature type="compositionally biased region" description="Basic and acidic residues" evidence="1">
    <location>
        <begin position="350"/>
        <end position="360"/>
    </location>
</feature>
<feature type="compositionally biased region" description="Low complexity" evidence="1">
    <location>
        <begin position="2375"/>
        <end position="2389"/>
    </location>
</feature>
<feature type="compositionally biased region" description="Basic and acidic residues" evidence="1">
    <location>
        <begin position="271"/>
        <end position="282"/>
    </location>
</feature>
<feature type="compositionally biased region" description="Basic and acidic residues" evidence="1">
    <location>
        <begin position="243"/>
        <end position="255"/>
    </location>
</feature>
<feature type="compositionally biased region" description="Low complexity" evidence="1">
    <location>
        <begin position="1507"/>
        <end position="1518"/>
    </location>
</feature>
<feature type="region of interest" description="Disordered" evidence="1">
    <location>
        <begin position="2015"/>
        <end position="2059"/>
    </location>
</feature>
<evidence type="ECO:0000313" key="3">
    <source>
        <dbReference type="RefSeq" id="XP_026540779.1"/>
    </source>
</evidence>
<feature type="compositionally biased region" description="Polar residues" evidence="1">
    <location>
        <begin position="1357"/>
        <end position="1372"/>
    </location>
</feature>
<feature type="region of interest" description="Disordered" evidence="1">
    <location>
        <begin position="55"/>
        <end position="106"/>
    </location>
</feature>
<protein>
    <submittedName>
        <fullName evidence="3">Uncharacterized protein LOC113423545</fullName>
    </submittedName>
</protein>
<dbReference type="RefSeq" id="XP_026540779.1">
    <property type="nucleotide sequence ID" value="XM_026684994.1"/>
</dbReference>
<feature type="region of interest" description="Disordered" evidence="1">
    <location>
        <begin position="1216"/>
        <end position="1606"/>
    </location>
</feature>
<feature type="compositionally biased region" description="Acidic residues" evidence="1">
    <location>
        <begin position="2413"/>
        <end position="2425"/>
    </location>
</feature>
<feature type="compositionally biased region" description="Low complexity" evidence="1">
    <location>
        <begin position="296"/>
        <end position="312"/>
    </location>
</feature>
<feature type="compositionally biased region" description="Low complexity" evidence="1">
    <location>
        <begin position="417"/>
        <end position="430"/>
    </location>
</feature>
<feature type="compositionally biased region" description="Basic and acidic residues" evidence="1">
    <location>
        <begin position="788"/>
        <end position="806"/>
    </location>
</feature>
<feature type="compositionally biased region" description="Basic residues" evidence="1">
    <location>
        <begin position="2462"/>
        <end position="2472"/>
    </location>
</feature>
<feature type="compositionally biased region" description="Basic and acidic residues" evidence="1">
    <location>
        <begin position="1451"/>
        <end position="1463"/>
    </location>
</feature>
<evidence type="ECO:0000313" key="2">
    <source>
        <dbReference type="Proteomes" id="UP000504612"/>
    </source>
</evidence>
<feature type="compositionally biased region" description="Pro residues" evidence="1">
    <location>
        <begin position="1625"/>
        <end position="1642"/>
    </location>
</feature>
<feature type="region of interest" description="Disordered" evidence="1">
    <location>
        <begin position="729"/>
        <end position="806"/>
    </location>
</feature>
<feature type="region of interest" description="Disordered" evidence="1">
    <location>
        <begin position="2081"/>
        <end position="2472"/>
    </location>
</feature>
<evidence type="ECO:0000256" key="1">
    <source>
        <dbReference type="SAM" id="MobiDB-lite"/>
    </source>
</evidence>
<proteinExistence type="predicted"/>
<gene>
    <name evidence="3" type="primary">LOC113423545</name>
</gene>
<feature type="region of interest" description="Disordered" evidence="1">
    <location>
        <begin position="1619"/>
        <end position="1860"/>
    </location>
</feature>
<dbReference type="KEGG" id="nss:113423545"/>
<feature type="compositionally biased region" description="Low complexity" evidence="1">
    <location>
        <begin position="542"/>
        <end position="553"/>
    </location>
</feature>
<feature type="compositionally biased region" description="Low complexity" evidence="1">
    <location>
        <begin position="1489"/>
        <end position="1500"/>
    </location>
</feature>
<feature type="compositionally biased region" description="Gly residues" evidence="1">
    <location>
        <begin position="503"/>
        <end position="512"/>
    </location>
</feature>
<organism evidence="2 3">
    <name type="scientific">Notechis scutatus</name>
    <name type="common">mainland tiger snake</name>
    <dbReference type="NCBI Taxonomy" id="8663"/>
    <lineage>
        <taxon>Eukaryota</taxon>
        <taxon>Metazoa</taxon>
        <taxon>Chordata</taxon>
        <taxon>Craniata</taxon>
        <taxon>Vertebrata</taxon>
        <taxon>Euteleostomi</taxon>
        <taxon>Lepidosauria</taxon>
        <taxon>Squamata</taxon>
        <taxon>Bifurcata</taxon>
        <taxon>Unidentata</taxon>
        <taxon>Episquamata</taxon>
        <taxon>Toxicofera</taxon>
        <taxon>Serpentes</taxon>
        <taxon>Colubroidea</taxon>
        <taxon>Elapidae</taxon>
        <taxon>Hydrophiinae</taxon>
        <taxon>Notechis</taxon>
    </lineage>
</organism>
<feature type="compositionally biased region" description="Basic and acidic residues" evidence="1">
    <location>
        <begin position="1100"/>
        <end position="1119"/>
    </location>
</feature>
<feature type="compositionally biased region" description="Low complexity" evidence="1">
    <location>
        <begin position="1823"/>
        <end position="1834"/>
    </location>
</feature>
<feature type="compositionally biased region" description="Basic and acidic residues" evidence="1">
    <location>
        <begin position="492"/>
        <end position="501"/>
    </location>
</feature>
<feature type="region of interest" description="Disordered" evidence="1">
    <location>
        <begin position="324"/>
        <end position="430"/>
    </location>
</feature>
<feature type="region of interest" description="Disordered" evidence="1">
    <location>
        <begin position="241"/>
        <end position="312"/>
    </location>
</feature>